<keyword evidence="3" id="KW-1185">Reference proteome</keyword>
<keyword evidence="1" id="KW-0472">Membrane</keyword>
<feature type="transmembrane region" description="Helical" evidence="1">
    <location>
        <begin position="39"/>
        <end position="60"/>
    </location>
</feature>
<keyword evidence="1" id="KW-1133">Transmembrane helix</keyword>
<sequence>MKLLYWTAVGYTALGLPSGLLYRELTKAHRFTGKTELAVVHTHLLALGTLFFLIVLALEYPLALSETRAYRWFFTVYNTGVIWVVSCMTIIGARTVLGYSEYKPLSHLAGGGHILLTIGFVLFFRTVHQAITARRDEPIPS</sequence>
<comment type="caution">
    <text evidence="2">The sequence shown here is derived from an EMBL/GenBank/DDBJ whole genome shotgun (WGS) entry which is preliminary data.</text>
</comment>
<evidence type="ECO:0000256" key="1">
    <source>
        <dbReference type="SAM" id="Phobius"/>
    </source>
</evidence>
<feature type="transmembrane region" description="Helical" evidence="1">
    <location>
        <begin position="105"/>
        <end position="124"/>
    </location>
</feature>
<gene>
    <name evidence="2" type="ORF">HGA07_14535</name>
</gene>
<protein>
    <submittedName>
        <fullName evidence="2">DUF2871 domain-containing protein</fullName>
    </submittedName>
</protein>
<evidence type="ECO:0000313" key="3">
    <source>
        <dbReference type="Proteomes" id="UP000523447"/>
    </source>
</evidence>
<dbReference type="InterPro" id="IPR021299">
    <property type="entry name" value="DUF2871"/>
</dbReference>
<name>A0A7X6LY86_9NOCA</name>
<feature type="transmembrane region" description="Helical" evidence="1">
    <location>
        <begin position="72"/>
        <end position="93"/>
    </location>
</feature>
<accession>A0A7X6LY86</accession>
<dbReference type="Pfam" id="PF11070">
    <property type="entry name" value="DUF2871"/>
    <property type="match status" value="1"/>
</dbReference>
<proteinExistence type="predicted"/>
<reference evidence="2 3" key="1">
    <citation type="submission" date="2020-04" db="EMBL/GenBank/DDBJ databases">
        <title>MicrobeNet Type strains.</title>
        <authorList>
            <person name="Nicholson A.C."/>
        </authorList>
    </citation>
    <scope>NUCLEOTIDE SEQUENCE [LARGE SCALE GENOMIC DNA]</scope>
    <source>
        <strain evidence="2 3">DSM 44445</strain>
    </source>
</reference>
<dbReference type="RefSeq" id="WP_040721084.1">
    <property type="nucleotide sequence ID" value="NZ_CAWPHS010000004.1"/>
</dbReference>
<evidence type="ECO:0000313" key="2">
    <source>
        <dbReference type="EMBL" id="NKY86846.1"/>
    </source>
</evidence>
<organism evidence="2 3">
    <name type="scientific">Nocardia veterana</name>
    <dbReference type="NCBI Taxonomy" id="132249"/>
    <lineage>
        <taxon>Bacteria</taxon>
        <taxon>Bacillati</taxon>
        <taxon>Actinomycetota</taxon>
        <taxon>Actinomycetes</taxon>
        <taxon>Mycobacteriales</taxon>
        <taxon>Nocardiaceae</taxon>
        <taxon>Nocardia</taxon>
    </lineage>
</organism>
<dbReference type="Proteomes" id="UP000523447">
    <property type="component" value="Unassembled WGS sequence"/>
</dbReference>
<dbReference type="EMBL" id="JAAXPE010000012">
    <property type="protein sequence ID" value="NKY86846.1"/>
    <property type="molecule type" value="Genomic_DNA"/>
</dbReference>
<dbReference type="AlphaFoldDB" id="A0A7X6LY86"/>
<keyword evidence="1" id="KW-0812">Transmembrane</keyword>